<protein>
    <submittedName>
        <fullName evidence="1">Genomic scaffold, ProqFM164S02</fullName>
    </submittedName>
</protein>
<name>W6QR79_PENRF</name>
<dbReference type="AlphaFoldDB" id="W6QR79"/>
<evidence type="ECO:0000313" key="1">
    <source>
        <dbReference type="EMBL" id="CDM32052.1"/>
    </source>
</evidence>
<dbReference type="Proteomes" id="UP000030686">
    <property type="component" value="Unassembled WGS sequence"/>
</dbReference>
<gene>
    <name evidence="1" type="ORF">PROQFM164_S02g002203</name>
</gene>
<reference evidence="1" key="1">
    <citation type="journal article" date="2014" name="Nat. Commun.">
        <title>Multiple recent horizontal transfers of a large genomic region in cheese making fungi.</title>
        <authorList>
            <person name="Cheeseman K."/>
            <person name="Ropars J."/>
            <person name="Renault P."/>
            <person name="Dupont J."/>
            <person name="Gouzy J."/>
            <person name="Branca A."/>
            <person name="Abraham A.L."/>
            <person name="Ceppi M."/>
            <person name="Conseiller E."/>
            <person name="Debuchy R."/>
            <person name="Malagnac F."/>
            <person name="Goarin A."/>
            <person name="Silar P."/>
            <person name="Lacoste S."/>
            <person name="Sallet E."/>
            <person name="Bensimon A."/>
            <person name="Giraud T."/>
            <person name="Brygoo Y."/>
        </authorList>
    </citation>
    <scope>NUCLEOTIDE SEQUENCE [LARGE SCALE GENOMIC DNA]</scope>
    <source>
        <strain evidence="1">FM164</strain>
    </source>
</reference>
<dbReference type="STRING" id="1365484.W6QR79"/>
<dbReference type="EMBL" id="HG792016">
    <property type="protein sequence ID" value="CDM32052.1"/>
    <property type="molecule type" value="Genomic_DNA"/>
</dbReference>
<dbReference type="OrthoDB" id="3800738at2759"/>
<evidence type="ECO:0000313" key="2">
    <source>
        <dbReference type="Proteomes" id="UP000030686"/>
    </source>
</evidence>
<sequence>MAPATRSAARKAFIVSTLTPPALKTPEVLEMILLQTNMRTLLTSCLYVCWDWHNLIIKSPSI</sequence>
<proteinExistence type="predicted"/>
<accession>W6QR79</accession>
<keyword evidence="2" id="KW-1185">Reference proteome</keyword>
<organism evidence="1 2">
    <name type="scientific">Penicillium roqueforti (strain FM164)</name>
    <dbReference type="NCBI Taxonomy" id="1365484"/>
    <lineage>
        <taxon>Eukaryota</taxon>
        <taxon>Fungi</taxon>
        <taxon>Dikarya</taxon>
        <taxon>Ascomycota</taxon>
        <taxon>Pezizomycotina</taxon>
        <taxon>Eurotiomycetes</taxon>
        <taxon>Eurotiomycetidae</taxon>
        <taxon>Eurotiales</taxon>
        <taxon>Aspergillaceae</taxon>
        <taxon>Penicillium</taxon>
    </lineage>
</organism>